<dbReference type="Pfam" id="PF00246">
    <property type="entry name" value="Peptidase_M14"/>
    <property type="match status" value="1"/>
</dbReference>
<evidence type="ECO:0000256" key="4">
    <source>
        <dbReference type="ARBA" id="ARBA00005988"/>
    </source>
</evidence>
<keyword evidence="10" id="KW-1015">Disulfide bond</keyword>
<dbReference type="GO" id="GO:0008270">
    <property type="term" value="F:zinc ion binding"/>
    <property type="evidence" value="ECO:0007669"/>
    <property type="project" value="InterPro"/>
</dbReference>
<evidence type="ECO:0000256" key="1">
    <source>
        <dbReference type="ARBA" id="ARBA00001947"/>
    </source>
</evidence>
<dbReference type="InterPro" id="IPR057246">
    <property type="entry name" value="CARBOXYPEPT_ZN_1"/>
</dbReference>
<proteinExistence type="inferred from homology"/>
<dbReference type="SMART" id="SM00631">
    <property type="entry name" value="Zn_pept"/>
    <property type="match status" value="1"/>
</dbReference>
<dbReference type="SUPFAM" id="SSF53187">
    <property type="entry name" value="Zn-dependent exopeptidases"/>
    <property type="match status" value="1"/>
</dbReference>
<evidence type="ECO:0000256" key="3">
    <source>
        <dbReference type="ARBA" id="ARBA00004613"/>
    </source>
</evidence>
<dbReference type="GO" id="GO:0071555">
    <property type="term" value="P:cell wall organization"/>
    <property type="evidence" value="ECO:0007669"/>
    <property type="project" value="UniProtKB-KW"/>
</dbReference>
<dbReference type="Proteomes" id="UP001187682">
    <property type="component" value="Unassembled WGS sequence"/>
</dbReference>
<dbReference type="FunFam" id="3.40.630.10:FF:000060">
    <property type="entry name" value="Putative metallocarboxypeptidase ecm14"/>
    <property type="match status" value="1"/>
</dbReference>
<accession>A0AAE8MRH0</accession>
<keyword evidence="8 17" id="KW-0732">Signal</keyword>
<comment type="caution">
    <text evidence="19">The sequence shown here is derived from an EMBL/GenBank/DDBJ whole genome shotgun (WGS) entry which is preliminary data.</text>
</comment>
<comment type="cofactor">
    <cofactor evidence="1">
        <name>Zn(2+)</name>
        <dbReference type="ChEBI" id="CHEBI:29105"/>
    </cofactor>
</comment>
<evidence type="ECO:0000256" key="8">
    <source>
        <dbReference type="ARBA" id="ARBA00022729"/>
    </source>
</evidence>
<evidence type="ECO:0000256" key="6">
    <source>
        <dbReference type="ARBA" id="ARBA00022554"/>
    </source>
</evidence>
<evidence type="ECO:0000256" key="15">
    <source>
        <dbReference type="PROSITE-ProRule" id="PRU01379"/>
    </source>
</evidence>
<protein>
    <recommendedName>
        <fullName evidence="13">Inactive metallocarboxypeptidase ECM14</fullName>
    </recommendedName>
    <alternativeName>
        <fullName evidence="14">Inactive metallocarboxypeptidase ecm14</fullName>
    </alternativeName>
</protein>
<feature type="region of interest" description="Disordered" evidence="16">
    <location>
        <begin position="516"/>
        <end position="550"/>
    </location>
</feature>
<evidence type="ECO:0000256" key="12">
    <source>
        <dbReference type="ARBA" id="ARBA00025210"/>
    </source>
</evidence>
<keyword evidence="6" id="KW-0926">Vacuole</keyword>
<dbReference type="PANTHER" id="PTHR11705:SF147">
    <property type="entry name" value="INACTIVE METALLOCARBOXYPEPTIDASE ECM14"/>
    <property type="match status" value="1"/>
</dbReference>
<dbReference type="PANTHER" id="PTHR11705">
    <property type="entry name" value="PROTEASE FAMILY M14 CARBOXYPEPTIDASE A,B"/>
    <property type="match status" value="1"/>
</dbReference>
<dbReference type="PRINTS" id="PR00765">
    <property type="entry name" value="CRBOXYPTASEA"/>
</dbReference>
<feature type="domain" description="Peptidase M14" evidence="18">
    <location>
        <begin position="194"/>
        <end position="508"/>
    </location>
</feature>
<evidence type="ECO:0000256" key="11">
    <source>
        <dbReference type="ARBA" id="ARBA00023316"/>
    </source>
</evidence>
<feature type="signal peptide" evidence="17">
    <location>
        <begin position="1"/>
        <end position="18"/>
    </location>
</feature>
<evidence type="ECO:0000256" key="10">
    <source>
        <dbReference type="ARBA" id="ARBA00023157"/>
    </source>
</evidence>
<dbReference type="AlphaFoldDB" id="A0AAE8MRH0"/>
<comment type="similarity">
    <text evidence="4 15">Belongs to the peptidase M14 family.</text>
</comment>
<evidence type="ECO:0000256" key="13">
    <source>
        <dbReference type="ARBA" id="ARBA00026187"/>
    </source>
</evidence>
<keyword evidence="19" id="KW-0121">Carboxypeptidase</keyword>
<keyword evidence="11" id="KW-0961">Cell wall biogenesis/degradation</keyword>
<keyword evidence="19" id="KW-0378">Hydrolase</keyword>
<keyword evidence="5" id="KW-0964">Secreted</keyword>
<evidence type="ECO:0000256" key="17">
    <source>
        <dbReference type="SAM" id="SignalP"/>
    </source>
</evidence>
<dbReference type="GO" id="GO:0005773">
    <property type="term" value="C:vacuole"/>
    <property type="evidence" value="ECO:0007669"/>
    <property type="project" value="UniProtKB-SubCell"/>
</dbReference>
<comment type="subcellular location">
    <subcellularLocation>
        <location evidence="3">Secreted</location>
    </subcellularLocation>
    <subcellularLocation>
        <location evidence="2">Vacuole</location>
    </subcellularLocation>
</comment>
<organism evidence="19 20">
    <name type="scientific">Cephalotrichum gorgonifer</name>
    <dbReference type="NCBI Taxonomy" id="2041049"/>
    <lineage>
        <taxon>Eukaryota</taxon>
        <taxon>Fungi</taxon>
        <taxon>Dikarya</taxon>
        <taxon>Ascomycota</taxon>
        <taxon>Pezizomycotina</taxon>
        <taxon>Sordariomycetes</taxon>
        <taxon>Hypocreomycetidae</taxon>
        <taxon>Microascales</taxon>
        <taxon>Microascaceae</taxon>
        <taxon>Cephalotrichum</taxon>
    </lineage>
</organism>
<sequence length="550" mass="62083">MWLPRIAVVSLLALPVLSDPLWASARDPRRSSRQSSAALRDGSTDTNPSLKRLRDYVVELVFGKPASAVPAQPARRNIWAAYGNDIVVRFNLTEPHEEAAIADAVDRLFKDVWSYGDEYVDIQMHRDDIAPFLSLLPESLQYSYSILIPDLASLVYNSYPSKFLSEGYVDVSREVYSPSRSQLFEYGENVFFENYQPLPVIVRWMRLVEALFPSFVNVISVGKSYEGRDILGLRVGSPETPGSPDRPRKTIVVTGGIHAREWISTTTVNYVAWSFITHNQKDPIVTKFLKHFDIVFLPVLNPDGFEYTWQVDRLWRKTRQPTPFRFCRGVDLDRAFGYEWGEAGDPCSEFYGGSEPFEATEAQQLADWAEKAALNHTRIVGLIDLHSYSQQVLFPYSFSCREEPPNLENLEELAAGLAKAIRLQSGESYSIRSACESAVSSGRRAATSQIEIGGGSVIDWFYHELHARYSYQIRLRDTGSYGFLLPSESIVPTGEEIFYAFRYLGDFLLGNNGIERLSDSSDSPKSHPADSTNEEGRSEEEPAGWGELKR</sequence>
<dbReference type="EMBL" id="ONZQ02000002">
    <property type="protein sequence ID" value="SPN98851.1"/>
    <property type="molecule type" value="Genomic_DNA"/>
</dbReference>
<evidence type="ECO:0000256" key="14">
    <source>
        <dbReference type="ARBA" id="ARBA00026213"/>
    </source>
</evidence>
<evidence type="ECO:0000256" key="5">
    <source>
        <dbReference type="ARBA" id="ARBA00022525"/>
    </source>
</evidence>
<dbReference type="InterPro" id="IPR000834">
    <property type="entry name" value="Peptidase_M14"/>
</dbReference>
<dbReference type="GO" id="GO:0006508">
    <property type="term" value="P:proteolysis"/>
    <property type="evidence" value="ECO:0007669"/>
    <property type="project" value="InterPro"/>
</dbReference>
<reference evidence="19" key="1">
    <citation type="submission" date="2018-03" db="EMBL/GenBank/DDBJ databases">
        <authorList>
            <person name="Guldener U."/>
        </authorList>
    </citation>
    <scope>NUCLEOTIDE SEQUENCE</scope>
</reference>
<dbReference type="GO" id="GO:0005576">
    <property type="term" value="C:extracellular region"/>
    <property type="evidence" value="ECO:0007669"/>
    <property type="project" value="UniProtKB-SubCell"/>
</dbReference>
<evidence type="ECO:0000313" key="20">
    <source>
        <dbReference type="Proteomes" id="UP001187682"/>
    </source>
</evidence>
<feature type="region of interest" description="Disordered" evidence="16">
    <location>
        <begin position="26"/>
        <end position="47"/>
    </location>
</feature>
<dbReference type="PROSITE" id="PS00132">
    <property type="entry name" value="CARBOXYPEPT_ZN_1"/>
    <property type="match status" value="1"/>
</dbReference>
<evidence type="ECO:0000313" key="19">
    <source>
        <dbReference type="EMBL" id="SPN98851.1"/>
    </source>
</evidence>
<evidence type="ECO:0000256" key="2">
    <source>
        <dbReference type="ARBA" id="ARBA00004116"/>
    </source>
</evidence>
<keyword evidence="7" id="KW-0479">Metal-binding</keyword>
<evidence type="ECO:0000256" key="9">
    <source>
        <dbReference type="ARBA" id="ARBA00022833"/>
    </source>
</evidence>
<dbReference type="CDD" id="cd03860">
    <property type="entry name" value="M14_CP_A-B_like"/>
    <property type="match status" value="1"/>
</dbReference>
<evidence type="ECO:0000256" key="7">
    <source>
        <dbReference type="ARBA" id="ARBA00022723"/>
    </source>
</evidence>
<keyword evidence="9" id="KW-0862">Zinc</keyword>
<keyword evidence="20" id="KW-1185">Reference proteome</keyword>
<dbReference type="Gene3D" id="3.40.630.10">
    <property type="entry name" value="Zn peptidases"/>
    <property type="match status" value="1"/>
</dbReference>
<comment type="function">
    <text evidence="12">Inactive carboxypeptidase that may play a role in cell wall organization and biogenesis.</text>
</comment>
<dbReference type="GO" id="GO:0004181">
    <property type="term" value="F:metallocarboxypeptidase activity"/>
    <property type="evidence" value="ECO:0007669"/>
    <property type="project" value="InterPro"/>
</dbReference>
<feature type="chain" id="PRO_5042232701" description="Inactive metallocarboxypeptidase ECM14" evidence="17">
    <location>
        <begin position="19"/>
        <end position="550"/>
    </location>
</feature>
<feature type="compositionally biased region" description="Basic and acidic residues" evidence="16">
    <location>
        <begin position="516"/>
        <end position="540"/>
    </location>
</feature>
<comment type="caution">
    <text evidence="15">Lacks conserved residue(s) required for the propagation of feature annotation.</text>
</comment>
<evidence type="ECO:0000256" key="16">
    <source>
        <dbReference type="SAM" id="MobiDB-lite"/>
    </source>
</evidence>
<keyword evidence="19" id="KW-0645">Protease</keyword>
<gene>
    <name evidence="19" type="ORF">DNG_01892</name>
</gene>
<dbReference type="PROSITE" id="PS52035">
    <property type="entry name" value="PEPTIDASE_M14"/>
    <property type="match status" value="1"/>
</dbReference>
<name>A0AAE8MRH0_9PEZI</name>
<evidence type="ECO:0000259" key="18">
    <source>
        <dbReference type="PROSITE" id="PS52035"/>
    </source>
</evidence>